<name>V2WPK2_MONRO</name>
<organism evidence="1 2">
    <name type="scientific">Moniliophthora roreri (strain MCA 2997)</name>
    <name type="common">Cocoa frosty pod rot fungus</name>
    <name type="synonym">Crinipellis roreri</name>
    <dbReference type="NCBI Taxonomy" id="1381753"/>
    <lineage>
        <taxon>Eukaryota</taxon>
        <taxon>Fungi</taxon>
        <taxon>Dikarya</taxon>
        <taxon>Basidiomycota</taxon>
        <taxon>Agaricomycotina</taxon>
        <taxon>Agaricomycetes</taxon>
        <taxon>Agaricomycetidae</taxon>
        <taxon>Agaricales</taxon>
        <taxon>Marasmiineae</taxon>
        <taxon>Marasmiaceae</taxon>
        <taxon>Moniliophthora</taxon>
    </lineage>
</organism>
<keyword evidence="2" id="KW-1185">Reference proteome</keyword>
<reference evidence="1 2" key="1">
    <citation type="journal article" date="2014" name="BMC Genomics">
        <title>Genome and secretome analysis of the hemibiotrophic fungal pathogen, Moniliophthora roreri, which causes frosty pod rot disease of cacao: mechanisms of the biotrophic and necrotrophic phases.</title>
        <authorList>
            <person name="Meinhardt L.W."/>
            <person name="Costa G.G.L."/>
            <person name="Thomazella D.P.T."/>
            <person name="Teixeira P.J.P.L."/>
            <person name="Carazzolle M.F."/>
            <person name="Schuster S.C."/>
            <person name="Carlson J.E."/>
            <person name="Guiltinan M.J."/>
            <person name="Mieczkowski P."/>
            <person name="Farmer A."/>
            <person name="Ramaraj T."/>
            <person name="Crozier J."/>
            <person name="Davis R.E."/>
            <person name="Shao J."/>
            <person name="Melnick R.L."/>
            <person name="Pereira G.A.G."/>
            <person name="Bailey B.A."/>
        </authorList>
    </citation>
    <scope>NUCLEOTIDE SEQUENCE [LARGE SCALE GENOMIC DNA]</scope>
    <source>
        <strain evidence="1 2">MCA 2997</strain>
    </source>
</reference>
<proteinExistence type="predicted"/>
<dbReference type="Proteomes" id="UP000017559">
    <property type="component" value="Unassembled WGS sequence"/>
</dbReference>
<dbReference type="KEGG" id="mrr:Moror_17151"/>
<evidence type="ECO:0000313" key="2">
    <source>
        <dbReference type="Proteomes" id="UP000017559"/>
    </source>
</evidence>
<sequence length="159" mass="17552">MRSIWQASEGVGDLGGNDIQGIGQGSGTPHIMMYAAYHIFLYHRVEHASGGWNVLGSGTNRKKLEVRVSGPGIFISTTTRNDSTYIPRKPRFMATKSATTPSFSTPRTHCMNDRELHAQSKTPTPFSNLFSLLVIRGPGILPPEPAVLQTHFTPWMRSQ</sequence>
<dbReference type="HOGENOM" id="CLU_1661234_0_0_1"/>
<dbReference type="EMBL" id="AWSO01000622">
    <property type="protein sequence ID" value="ESK88763.1"/>
    <property type="molecule type" value="Genomic_DNA"/>
</dbReference>
<accession>V2WPK2</accession>
<evidence type="ECO:0000313" key="1">
    <source>
        <dbReference type="EMBL" id="ESK88763.1"/>
    </source>
</evidence>
<comment type="caution">
    <text evidence="1">The sequence shown here is derived from an EMBL/GenBank/DDBJ whole genome shotgun (WGS) entry which is preliminary data.</text>
</comment>
<dbReference type="AlphaFoldDB" id="V2WPK2"/>
<protein>
    <submittedName>
        <fullName evidence="1">Uncharacterized protein</fullName>
    </submittedName>
</protein>
<gene>
    <name evidence="1" type="ORF">Moror_17151</name>
</gene>